<keyword evidence="1" id="KW-1133">Transmembrane helix</keyword>
<dbReference type="InterPro" id="IPR025105">
    <property type="entry name" value="DUF4010"/>
</dbReference>
<feature type="domain" description="DUF4010" evidence="3">
    <location>
        <begin position="182"/>
        <end position="388"/>
    </location>
</feature>
<feature type="transmembrane region" description="Helical" evidence="1">
    <location>
        <begin position="90"/>
        <end position="108"/>
    </location>
</feature>
<feature type="transmembrane region" description="Helical" evidence="1">
    <location>
        <begin position="204"/>
        <end position="223"/>
    </location>
</feature>
<feature type="domain" description="MgtC/SapB/SrpB/YhiD N-terminal" evidence="2">
    <location>
        <begin position="8"/>
        <end position="134"/>
    </location>
</feature>
<dbReference type="PANTHER" id="PTHR39084:SF1">
    <property type="entry name" value="DUF4010 DOMAIN-CONTAINING PROTEIN"/>
    <property type="match status" value="1"/>
</dbReference>
<feature type="transmembrane region" description="Helical" evidence="1">
    <location>
        <begin position="262"/>
        <end position="284"/>
    </location>
</feature>
<evidence type="ECO:0000259" key="3">
    <source>
        <dbReference type="Pfam" id="PF13194"/>
    </source>
</evidence>
<reference evidence="4 5" key="1">
    <citation type="submission" date="2018-10" db="EMBL/GenBank/DDBJ databases">
        <title>Xanthobacter tagetidis genome sequencing and assembly.</title>
        <authorList>
            <person name="Maclea K.S."/>
            <person name="Goen A.E."/>
            <person name="Fatima S.A."/>
        </authorList>
    </citation>
    <scope>NUCLEOTIDE SEQUENCE [LARGE SCALE GENOMIC DNA]</scope>
    <source>
        <strain evidence="4 5">ATCC 700314</strain>
    </source>
</reference>
<feature type="transmembrane region" description="Helical" evidence="1">
    <location>
        <begin position="235"/>
        <end position="255"/>
    </location>
</feature>
<gene>
    <name evidence="4" type="ORF">D9R14_05370</name>
</gene>
<keyword evidence="5" id="KW-1185">Reference proteome</keyword>
<feature type="transmembrane region" description="Helical" evidence="1">
    <location>
        <begin position="365"/>
        <end position="387"/>
    </location>
</feature>
<organism evidence="4 5">
    <name type="scientific">Xanthobacter tagetidis</name>
    <dbReference type="NCBI Taxonomy" id="60216"/>
    <lineage>
        <taxon>Bacteria</taxon>
        <taxon>Pseudomonadati</taxon>
        <taxon>Pseudomonadota</taxon>
        <taxon>Alphaproteobacteria</taxon>
        <taxon>Hyphomicrobiales</taxon>
        <taxon>Xanthobacteraceae</taxon>
        <taxon>Xanthobacter</taxon>
    </lineage>
</organism>
<evidence type="ECO:0000313" key="5">
    <source>
        <dbReference type="Proteomes" id="UP000269692"/>
    </source>
</evidence>
<feature type="transmembrane region" description="Helical" evidence="1">
    <location>
        <begin position="36"/>
        <end position="55"/>
    </location>
</feature>
<evidence type="ECO:0000256" key="1">
    <source>
        <dbReference type="SAM" id="Phobius"/>
    </source>
</evidence>
<dbReference type="EMBL" id="RCTF01000003">
    <property type="protein sequence ID" value="RLP80487.1"/>
    <property type="molecule type" value="Genomic_DNA"/>
</dbReference>
<feature type="transmembrane region" description="Helical" evidence="1">
    <location>
        <begin position="114"/>
        <end position="132"/>
    </location>
</feature>
<feature type="transmembrane region" description="Helical" evidence="1">
    <location>
        <begin position="61"/>
        <end position="78"/>
    </location>
</feature>
<proteinExistence type="predicted"/>
<feature type="transmembrane region" description="Helical" evidence="1">
    <location>
        <begin position="304"/>
        <end position="325"/>
    </location>
</feature>
<dbReference type="AlphaFoldDB" id="A0A3L7AJR0"/>
<feature type="transmembrane region" description="Helical" evidence="1">
    <location>
        <begin position="177"/>
        <end position="195"/>
    </location>
</feature>
<dbReference type="Pfam" id="PF02308">
    <property type="entry name" value="MgtC"/>
    <property type="match status" value="1"/>
</dbReference>
<keyword evidence="1" id="KW-0812">Transmembrane</keyword>
<feature type="transmembrane region" description="Helical" evidence="1">
    <location>
        <begin position="6"/>
        <end position="24"/>
    </location>
</feature>
<dbReference type="PANTHER" id="PTHR39084">
    <property type="entry name" value="MEMBRANE PROTEIN-RELATED"/>
    <property type="match status" value="1"/>
</dbReference>
<dbReference type="InterPro" id="IPR049177">
    <property type="entry name" value="MgtC_SapB_SrpB_YhiD_N"/>
</dbReference>
<feature type="transmembrane region" description="Helical" evidence="1">
    <location>
        <begin position="394"/>
        <end position="414"/>
    </location>
</feature>
<protein>
    <submittedName>
        <fullName evidence="4">DUF4010 domain-containing protein</fullName>
    </submittedName>
</protein>
<feature type="transmembrane region" description="Helical" evidence="1">
    <location>
        <begin position="332"/>
        <end position="353"/>
    </location>
</feature>
<feature type="transmembrane region" description="Helical" evidence="1">
    <location>
        <begin position="144"/>
        <end position="162"/>
    </location>
</feature>
<evidence type="ECO:0000259" key="2">
    <source>
        <dbReference type="Pfam" id="PF02308"/>
    </source>
</evidence>
<comment type="caution">
    <text evidence="4">The sequence shown here is derived from an EMBL/GenBank/DDBJ whole genome shotgun (WGS) entry which is preliminary data.</text>
</comment>
<keyword evidence="1" id="KW-0472">Membrane</keyword>
<accession>A0A3L7AJR0</accession>
<name>A0A3L7AJR0_9HYPH</name>
<evidence type="ECO:0000313" key="4">
    <source>
        <dbReference type="EMBL" id="RLP80487.1"/>
    </source>
</evidence>
<dbReference type="Pfam" id="PF13194">
    <property type="entry name" value="DUF4010"/>
    <property type="match status" value="1"/>
</dbReference>
<dbReference type="RefSeq" id="WP_121622281.1">
    <property type="nucleotide sequence ID" value="NZ_JACIIW010000006.1"/>
</dbReference>
<sequence>MPELILGLATALAIGLMVGVERGWRERDEPAGSRTAGVRTYALSGLLGGVAAALAQATGSAAVLWGTGLAFTAVFSAFKYREMAEEEDFSATGIIAAMLVFALGALAVAGEPQAAGATAIAATALLAAREVLHKMVANLTWAELRSALVLLAMSVIVLPLLPDATIDPFDSINPRQIWTFMVLTATVSFAGYVAVKAAGAQKGILISALAGALVSSTAVTLAFARRSANDEPAGLLAGGAALAAMVSLLRVMAICAIVQPGLLLTLAPPAVAGAAAFGAAGLLLMRRREAVTGDAEAPGNPFDIGPLAAFAALFAVVSAISGFLLKVVGPDSLYLVNAVAGIVDVDVPALNAARLAGGGLTMENAALAILIALGVNALGRVGFAAAAGTAGFTVRLLAATAAAVAAAGAVFIAINAA</sequence>
<dbReference type="OrthoDB" id="9813718at2"/>
<dbReference type="Proteomes" id="UP000269692">
    <property type="component" value="Unassembled WGS sequence"/>
</dbReference>